<dbReference type="SUPFAM" id="SSF46689">
    <property type="entry name" value="Homeodomain-like"/>
    <property type="match status" value="2"/>
</dbReference>
<proteinExistence type="predicted"/>
<dbReference type="InterPro" id="IPR018062">
    <property type="entry name" value="HTH_AraC-typ_CS"/>
</dbReference>
<dbReference type="PROSITE" id="PS01124">
    <property type="entry name" value="HTH_ARAC_FAMILY_2"/>
    <property type="match status" value="1"/>
</dbReference>
<dbReference type="GO" id="GO:0043565">
    <property type="term" value="F:sequence-specific DNA binding"/>
    <property type="evidence" value="ECO:0007669"/>
    <property type="project" value="InterPro"/>
</dbReference>
<dbReference type="PANTHER" id="PTHR46796">
    <property type="entry name" value="HTH-TYPE TRANSCRIPTIONAL ACTIVATOR RHAS-RELATED"/>
    <property type="match status" value="1"/>
</dbReference>
<keyword evidence="2" id="KW-0238">DNA-binding</keyword>
<dbReference type="Proteomes" id="UP000031368">
    <property type="component" value="Plasmid pRgalR602c"/>
</dbReference>
<geneLocation type="plasmid" evidence="5 6">
    <name>pRgalR602c</name>
</geneLocation>
<dbReference type="InterPro" id="IPR018060">
    <property type="entry name" value="HTH_AraC"/>
</dbReference>
<evidence type="ECO:0000313" key="5">
    <source>
        <dbReference type="EMBL" id="AJD44092.1"/>
    </source>
</evidence>
<evidence type="ECO:0000256" key="3">
    <source>
        <dbReference type="ARBA" id="ARBA00023163"/>
    </source>
</evidence>
<reference evidence="5 6" key="1">
    <citation type="submission" date="2013-11" db="EMBL/GenBank/DDBJ databases">
        <title>Complete genome sequence of Rhizobium gallicum bv. gallicum R602.</title>
        <authorList>
            <person name="Bustos P."/>
            <person name="Santamaria R.I."/>
            <person name="Lozano L."/>
            <person name="Acosta J.L."/>
            <person name="Ormeno-Orrillo E."/>
            <person name="Rogel M.A."/>
            <person name="Romero D."/>
            <person name="Cevallos M.A."/>
            <person name="Martinez-Romero E."/>
            <person name="Gonzalez V."/>
        </authorList>
    </citation>
    <scope>NUCLEOTIDE SEQUENCE [LARGE SCALE GENOMIC DNA]</scope>
    <source>
        <strain evidence="5 6">R602</strain>
        <plasmid evidence="5 6">pRgalR602c</plasmid>
    </source>
</reference>
<evidence type="ECO:0000259" key="4">
    <source>
        <dbReference type="PROSITE" id="PS01124"/>
    </source>
</evidence>
<dbReference type="GO" id="GO:0003700">
    <property type="term" value="F:DNA-binding transcription factor activity"/>
    <property type="evidence" value="ECO:0007669"/>
    <property type="project" value="InterPro"/>
</dbReference>
<dbReference type="InterPro" id="IPR009057">
    <property type="entry name" value="Homeodomain-like_sf"/>
</dbReference>
<dbReference type="AlphaFoldDB" id="A0A0B4XC53"/>
<name>A0A0B4XC53_9HYPH</name>
<protein>
    <submittedName>
        <fullName evidence="5">AraC family transcriptional regulator protein</fullName>
    </submittedName>
</protein>
<sequence>MIETHVSEALAASERIAACFGVEAARALAIRPIREAKLSVVHLDHSYDDGEHPVFLPPDDAFLVMLYLVDVDHSDIWPDRPPAPFKRYPRGSICLISLKDGAAISIRGRFEVLAFHIPSSHFDELAKDAGEPRVDDLATCRGVDDQVIRNIGGALMPMFDMPEEVRDTLLPHIGLALNAHLAHRYGRSPAQRLLASGQLSPMQEKRIKTYIAANLSENIPVDKIADATGFSSDELRSGFFDTTGQSVLEWISACRMKKAQSQLSRTGETIAQVAETCGFADENTFVETFTKAVGVTPGEWRSRNRH</sequence>
<dbReference type="Gene3D" id="1.10.10.60">
    <property type="entry name" value="Homeodomain-like"/>
    <property type="match status" value="1"/>
</dbReference>
<keyword evidence="6" id="KW-1185">Reference proteome</keyword>
<evidence type="ECO:0000256" key="1">
    <source>
        <dbReference type="ARBA" id="ARBA00023015"/>
    </source>
</evidence>
<evidence type="ECO:0000256" key="2">
    <source>
        <dbReference type="ARBA" id="ARBA00023125"/>
    </source>
</evidence>
<dbReference type="HOGENOM" id="CLU_000445_88_4_5"/>
<accession>A0A0B4XC53</accession>
<dbReference type="PANTHER" id="PTHR46796:SF14">
    <property type="entry name" value="TRANSCRIPTIONAL REGULATORY PROTEIN"/>
    <property type="match status" value="1"/>
</dbReference>
<dbReference type="KEGG" id="rga:RGR602_PC00045"/>
<dbReference type="EMBL" id="CP006880">
    <property type="protein sequence ID" value="AJD44092.1"/>
    <property type="molecule type" value="Genomic_DNA"/>
</dbReference>
<evidence type="ECO:0000313" key="6">
    <source>
        <dbReference type="Proteomes" id="UP000031368"/>
    </source>
</evidence>
<dbReference type="InterPro" id="IPR050204">
    <property type="entry name" value="AraC_XylS_family_regulators"/>
</dbReference>
<dbReference type="PROSITE" id="PS00041">
    <property type="entry name" value="HTH_ARAC_FAMILY_1"/>
    <property type="match status" value="1"/>
</dbReference>
<keyword evidence="5" id="KW-0614">Plasmid</keyword>
<feature type="domain" description="HTH araC/xylS-type" evidence="4">
    <location>
        <begin position="205"/>
        <end position="303"/>
    </location>
</feature>
<dbReference type="PRINTS" id="PR00032">
    <property type="entry name" value="HTHARAC"/>
</dbReference>
<organism evidence="5 6">
    <name type="scientific">Rhizobium gallicum bv. gallicum R602sp</name>
    <dbReference type="NCBI Taxonomy" id="1041138"/>
    <lineage>
        <taxon>Bacteria</taxon>
        <taxon>Pseudomonadati</taxon>
        <taxon>Pseudomonadota</taxon>
        <taxon>Alphaproteobacteria</taxon>
        <taxon>Hyphomicrobiales</taxon>
        <taxon>Rhizobiaceae</taxon>
        <taxon>Rhizobium/Agrobacterium group</taxon>
        <taxon>Rhizobium</taxon>
    </lineage>
</organism>
<dbReference type="InterPro" id="IPR020449">
    <property type="entry name" value="Tscrpt_reg_AraC-type_HTH"/>
</dbReference>
<gene>
    <name evidence="5" type="ORF">RGR602_PC00045</name>
</gene>
<keyword evidence="1" id="KW-0805">Transcription regulation</keyword>
<dbReference type="SMART" id="SM00342">
    <property type="entry name" value="HTH_ARAC"/>
    <property type="match status" value="1"/>
</dbReference>
<keyword evidence="3" id="KW-0804">Transcription</keyword>
<dbReference type="Pfam" id="PF12833">
    <property type="entry name" value="HTH_18"/>
    <property type="match status" value="1"/>
</dbReference>